<protein>
    <recommendedName>
        <fullName evidence="2">CPW-WPC domain-containing protein</fullName>
    </recommendedName>
</protein>
<keyword evidence="4" id="KW-1185">Reference proteome</keyword>
<dbReference type="Proteomes" id="UP000604046">
    <property type="component" value="Unassembled WGS sequence"/>
</dbReference>
<feature type="domain" description="CPW-WPC" evidence="2">
    <location>
        <begin position="239"/>
        <end position="300"/>
    </location>
</feature>
<proteinExistence type="predicted"/>
<organism evidence="3 4">
    <name type="scientific">Symbiodinium natans</name>
    <dbReference type="NCBI Taxonomy" id="878477"/>
    <lineage>
        <taxon>Eukaryota</taxon>
        <taxon>Sar</taxon>
        <taxon>Alveolata</taxon>
        <taxon>Dinophyceae</taxon>
        <taxon>Suessiales</taxon>
        <taxon>Symbiodiniaceae</taxon>
        <taxon>Symbiodinium</taxon>
    </lineage>
</organism>
<feature type="domain" description="CPW-WPC" evidence="2">
    <location>
        <begin position="154"/>
        <end position="212"/>
    </location>
</feature>
<reference evidence="3" key="1">
    <citation type="submission" date="2021-02" db="EMBL/GenBank/DDBJ databases">
        <authorList>
            <person name="Dougan E. K."/>
            <person name="Rhodes N."/>
            <person name="Thang M."/>
            <person name="Chan C."/>
        </authorList>
    </citation>
    <scope>NUCLEOTIDE SEQUENCE</scope>
</reference>
<evidence type="ECO:0000313" key="4">
    <source>
        <dbReference type="Proteomes" id="UP000604046"/>
    </source>
</evidence>
<dbReference type="AlphaFoldDB" id="A0A812MT66"/>
<comment type="caution">
    <text evidence="3">The sequence shown here is derived from an EMBL/GenBank/DDBJ whole genome shotgun (WGS) entry which is preliminary data.</text>
</comment>
<dbReference type="OrthoDB" id="368872at2759"/>
<evidence type="ECO:0000313" key="3">
    <source>
        <dbReference type="EMBL" id="CAE7283300.1"/>
    </source>
</evidence>
<dbReference type="InterPro" id="IPR006387">
    <property type="entry name" value="CPW_WPC_dom"/>
</dbReference>
<name>A0A812MT66_9DINO</name>
<feature type="compositionally biased region" description="Basic and acidic residues" evidence="1">
    <location>
        <begin position="42"/>
        <end position="51"/>
    </location>
</feature>
<accession>A0A812MT66</accession>
<evidence type="ECO:0000259" key="2">
    <source>
        <dbReference type="SMART" id="SM01099"/>
    </source>
</evidence>
<dbReference type="SMART" id="SM01099">
    <property type="entry name" value="CPW_WPC"/>
    <property type="match status" value="3"/>
</dbReference>
<dbReference type="Pfam" id="PF09717">
    <property type="entry name" value="CPW_WPC"/>
    <property type="match status" value="2"/>
</dbReference>
<sequence length="346" mass="38909">MTAASALFLNKPTRPPQSVCLLPTAFKLEEIPYTPPATKPTPEPRDKHEVASEDWVDPDTFPENRGADGVKSHGQKKRCQKGIDYAQTCPIGWKYVPSGPQGPECQAPPTFYTESSWCREQLTPRQAVPARLSEWEKKELYDNCWMLWPCRDVKHDYRKPCPQGWTWEQDGTCSAPYFYRGTCPWSVNLLNYTPGMKATFAANCGVGWPLDKSYEGPQPKPLPAKYPSHAPGQKPAWECVRNFMRPCPDGFNFDGAMCHEDGSYIGANMKNCAHFDARRWTNEMKEAFSAHCHVWWPCNQASSGTSGRSLPNGPLARAQMLLMLPAGLCPDQSPGSSRRKALHHFL</sequence>
<evidence type="ECO:0000256" key="1">
    <source>
        <dbReference type="SAM" id="MobiDB-lite"/>
    </source>
</evidence>
<feature type="region of interest" description="Disordered" evidence="1">
    <location>
        <begin position="32"/>
        <end position="74"/>
    </location>
</feature>
<dbReference type="NCBIfam" id="TIGR01492">
    <property type="entry name" value="CPW_WPC"/>
    <property type="match status" value="1"/>
</dbReference>
<gene>
    <name evidence="3" type="ORF">SNAT2548_LOCUS15011</name>
</gene>
<feature type="domain" description="CPW-WPC" evidence="2">
    <location>
        <begin position="79"/>
        <end position="152"/>
    </location>
</feature>
<dbReference type="EMBL" id="CAJNDS010001835">
    <property type="protein sequence ID" value="CAE7283300.1"/>
    <property type="molecule type" value="Genomic_DNA"/>
</dbReference>